<dbReference type="InterPro" id="IPR002733">
    <property type="entry name" value="AMMECR1_domain"/>
</dbReference>
<comment type="caution">
    <text evidence="3">The sequence shown here is derived from an EMBL/GenBank/DDBJ whole genome shotgun (WGS) entry which is preliminary data.</text>
</comment>
<dbReference type="STRING" id="98403.A0A151GCH2"/>
<dbReference type="EMBL" id="LAYC01000003">
    <property type="protein sequence ID" value="KYK54807.1"/>
    <property type="molecule type" value="Genomic_DNA"/>
</dbReference>
<dbReference type="GeneID" id="63719410"/>
<dbReference type="AlphaFoldDB" id="A0A151GCH2"/>
<keyword evidence="4" id="KW-1185">Reference proteome</keyword>
<dbReference type="Proteomes" id="UP000076580">
    <property type="component" value="Chromosome 03"/>
</dbReference>
<name>A0A151GCH2_DRECN</name>
<gene>
    <name evidence="3" type="ORF">DCS_06767</name>
</gene>
<sequence length="267" mass="29293">MASDEHCLMCFEALDAHLDGRKPLSLDRLQASWASYASTQPAASRSSLKDPALRRVAAETDSSSSSSSASPASGPTPATSTSSLPLGPTSTPLFVTWNTVSDDDGAGGGHDDDDDDRCLRGCIGTFEPQPLSVGIPEYAVISAVHDSRFPPVTRRELPRLQAAVTLLTDFEQVEDPYDWQIGTHGIRLSFHSGNRRYGATYLPDVAAEQGWSKDKTLFSLVRKAGWVGSRQRWKDLDLKVTRYQGKKHSMAYPEYKKWKDWAEASGQ</sequence>
<protein>
    <submittedName>
        <fullName evidence="3">Ammecr1 family protein</fullName>
    </submittedName>
</protein>
<evidence type="ECO:0000313" key="4">
    <source>
        <dbReference type="Proteomes" id="UP000076580"/>
    </source>
</evidence>
<organism evidence="3 4">
    <name type="scientific">Drechmeria coniospora</name>
    <name type="common">Nematophagous fungus</name>
    <name type="synonym">Meria coniospora</name>
    <dbReference type="NCBI Taxonomy" id="98403"/>
    <lineage>
        <taxon>Eukaryota</taxon>
        <taxon>Fungi</taxon>
        <taxon>Dikarya</taxon>
        <taxon>Ascomycota</taxon>
        <taxon>Pezizomycotina</taxon>
        <taxon>Sordariomycetes</taxon>
        <taxon>Hypocreomycetidae</taxon>
        <taxon>Hypocreales</taxon>
        <taxon>Ophiocordycipitaceae</taxon>
        <taxon>Drechmeria</taxon>
    </lineage>
</organism>
<dbReference type="PROSITE" id="PS51112">
    <property type="entry name" value="AMMECR1"/>
    <property type="match status" value="1"/>
</dbReference>
<feature type="domain" description="AMMECR1" evidence="2">
    <location>
        <begin position="48"/>
        <end position="259"/>
    </location>
</feature>
<dbReference type="Pfam" id="PF01871">
    <property type="entry name" value="AMMECR1"/>
    <property type="match status" value="1"/>
</dbReference>
<dbReference type="Gene3D" id="3.30.700.20">
    <property type="entry name" value="Hypothetical protein ph0010, domain 1"/>
    <property type="match status" value="1"/>
</dbReference>
<feature type="compositionally biased region" description="Basic and acidic residues" evidence="1">
    <location>
        <begin position="47"/>
        <end position="58"/>
    </location>
</feature>
<evidence type="ECO:0000259" key="2">
    <source>
        <dbReference type="PROSITE" id="PS51112"/>
    </source>
</evidence>
<dbReference type="InterPro" id="IPR023473">
    <property type="entry name" value="AMMECR1"/>
</dbReference>
<accession>A0A151GCH2</accession>
<dbReference type="FunCoup" id="A0A151GCH2">
    <property type="interactions" value="982"/>
</dbReference>
<feature type="compositionally biased region" description="Low complexity" evidence="1">
    <location>
        <begin position="62"/>
        <end position="87"/>
    </location>
</feature>
<reference evidence="3 4" key="1">
    <citation type="journal article" date="2016" name="Sci. Rep.">
        <title>Insights into Adaptations to a Near-Obligate Nematode Endoparasitic Lifestyle from the Finished Genome of Drechmeria coniospora.</title>
        <authorList>
            <person name="Zhang L."/>
            <person name="Zhou Z."/>
            <person name="Guo Q."/>
            <person name="Fokkens L."/>
            <person name="Miskei M."/>
            <person name="Pocsi I."/>
            <person name="Zhang W."/>
            <person name="Chen M."/>
            <person name="Wang L."/>
            <person name="Sun Y."/>
            <person name="Donzelli B.G."/>
            <person name="Gibson D.M."/>
            <person name="Nelson D.R."/>
            <person name="Luo J.G."/>
            <person name="Rep M."/>
            <person name="Liu H."/>
            <person name="Yang S."/>
            <person name="Wang J."/>
            <person name="Krasnoff S.B."/>
            <person name="Xu Y."/>
            <person name="Molnar I."/>
            <person name="Lin M."/>
        </authorList>
    </citation>
    <scope>NUCLEOTIDE SEQUENCE [LARGE SCALE GENOMIC DNA]</scope>
    <source>
        <strain evidence="3 4">ARSEF 6962</strain>
    </source>
</reference>
<evidence type="ECO:0000313" key="3">
    <source>
        <dbReference type="EMBL" id="KYK54807.1"/>
    </source>
</evidence>
<dbReference type="InParanoid" id="A0A151GCH2"/>
<dbReference type="InterPro" id="IPR036071">
    <property type="entry name" value="AMMECR1_dom_sf"/>
</dbReference>
<evidence type="ECO:0000256" key="1">
    <source>
        <dbReference type="SAM" id="MobiDB-lite"/>
    </source>
</evidence>
<feature type="region of interest" description="Disordered" evidence="1">
    <location>
        <begin position="40"/>
        <end position="87"/>
    </location>
</feature>
<dbReference type="PANTHER" id="PTHR13016">
    <property type="entry name" value="AMMECR1 HOMOLOG"/>
    <property type="match status" value="1"/>
</dbReference>
<dbReference type="InterPro" id="IPR027485">
    <property type="entry name" value="AMMECR1_N"/>
</dbReference>
<dbReference type="SUPFAM" id="SSF143447">
    <property type="entry name" value="AMMECR1-like"/>
    <property type="match status" value="1"/>
</dbReference>
<dbReference type="PANTHER" id="PTHR13016:SF0">
    <property type="entry name" value="AMME SYNDROME CANDIDATE GENE 1 PROTEIN"/>
    <property type="match status" value="1"/>
</dbReference>
<proteinExistence type="predicted"/>
<dbReference type="RefSeq" id="XP_040654159.1">
    <property type="nucleotide sequence ID" value="XM_040804055.1"/>
</dbReference>
<dbReference type="NCBIfam" id="TIGR00296">
    <property type="entry name" value="TIGR00296 family protein"/>
    <property type="match status" value="1"/>
</dbReference>